<dbReference type="AlphaFoldDB" id="D7CDD7"/>
<protein>
    <submittedName>
        <fullName evidence="1">Uncharacterized protein</fullName>
    </submittedName>
</protein>
<keyword evidence="2" id="KW-1185">Reference proteome</keyword>
<dbReference type="EMBL" id="CP002047">
    <property type="protein sequence ID" value="ADI12979.1"/>
    <property type="molecule type" value="Genomic_DNA"/>
</dbReference>
<evidence type="ECO:0000313" key="1">
    <source>
        <dbReference type="EMBL" id="ADI12979.1"/>
    </source>
</evidence>
<name>D7CDD7_STRBB</name>
<dbReference type="HOGENOM" id="CLU_3239997_0_0_11"/>
<dbReference type="KEGG" id="sbh:SBI_09861"/>
<sequence>MLGAEGLAQLARALGLSFGLIGTLRQLGAGSADVPLHVAAEFG</sequence>
<proteinExistence type="predicted"/>
<organism evidence="1 2">
    <name type="scientific">Streptomyces bingchenggensis (strain BCW-1)</name>
    <dbReference type="NCBI Taxonomy" id="749414"/>
    <lineage>
        <taxon>Bacteria</taxon>
        <taxon>Bacillati</taxon>
        <taxon>Actinomycetota</taxon>
        <taxon>Actinomycetes</taxon>
        <taxon>Kitasatosporales</taxon>
        <taxon>Streptomycetaceae</taxon>
        <taxon>Streptomyces</taxon>
    </lineage>
</organism>
<evidence type="ECO:0000313" key="2">
    <source>
        <dbReference type="Proteomes" id="UP000000377"/>
    </source>
</evidence>
<dbReference type="Proteomes" id="UP000000377">
    <property type="component" value="Chromosome"/>
</dbReference>
<gene>
    <name evidence="1" type="ordered locus">SBI_09861</name>
</gene>
<reference evidence="1 2" key="1">
    <citation type="journal article" date="2010" name="J. Bacteriol.">
        <title>Genome sequence of the milbemycin-producing bacterium Streptomyces bingchenggensis.</title>
        <authorList>
            <person name="Wang X.J."/>
            <person name="Yan Y.J."/>
            <person name="Zhang B."/>
            <person name="An J."/>
            <person name="Wang J.J."/>
            <person name="Tian J."/>
            <person name="Jiang L."/>
            <person name="Chen Y.H."/>
            <person name="Huang S.X."/>
            <person name="Yin M."/>
            <person name="Zhang J."/>
            <person name="Gao A.L."/>
            <person name="Liu C.X."/>
            <person name="Zhu Z.X."/>
            <person name="Xiang W.S."/>
        </authorList>
    </citation>
    <scope>NUCLEOTIDE SEQUENCE [LARGE SCALE GENOMIC DNA]</scope>
    <source>
        <strain evidence="1 2">BCW-1</strain>
    </source>
</reference>
<accession>D7CDD7</accession>